<dbReference type="PaxDb" id="7159-AAEL005456-PA"/>
<comment type="subcellular location">
    <subcellularLocation>
        <location evidence="1">Host cytoplasm</location>
    </subcellularLocation>
    <subcellularLocation>
        <location evidence="2">Virion</location>
    </subcellularLocation>
</comment>
<name>Q17A07_AEDAE</name>
<keyword evidence="5" id="KW-0687">Ribonucleoprotein</keyword>
<evidence type="ECO:0000256" key="1">
    <source>
        <dbReference type="ARBA" id="ARBA00004192"/>
    </source>
</evidence>
<dbReference type="Gene3D" id="1.10.3570.10">
    <property type="entry name" value="Rhabdovirus nucleocapsid protein like domain"/>
    <property type="match status" value="1"/>
</dbReference>
<dbReference type="Pfam" id="PF00945">
    <property type="entry name" value="Rhabdo_ncap"/>
    <property type="match status" value="1"/>
</dbReference>
<feature type="domain" description="Rhabdovirus nucleocapsid" evidence="7">
    <location>
        <begin position="37"/>
        <end position="278"/>
    </location>
</feature>
<reference evidence="8" key="1">
    <citation type="submission" date="2005-10" db="EMBL/GenBank/DDBJ databases">
        <authorList>
            <person name="Loftus B.J."/>
            <person name="Nene V.M."/>
            <person name="Hannick L.I."/>
            <person name="Bidwell S."/>
            <person name="Haas B."/>
            <person name="Amedeo P."/>
            <person name="Orvis J."/>
            <person name="Wortman J.R."/>
            <person name="White O.R."/>
            <person name="Salzberg S."/>
            <person name="Shumway M."/>
            <person name="Koo H."/>
            <person name="Zhao Y."/>
            <person name="Holmes M."/>
            <person name="Miller J."/>
            <person name="Schatz M."/>
            <person name="Pop M."/>
            <person name="Pai G."/>
            <person name="Utterback T."/>
            <person name="Rogers Y.-H."/>
            <person name="Kravitz S."/>
            <person name="Fraser C.M."/>
        </authorList>
    </citation>
    <scope>NUCLEOTIDE SEQUENCE</scope>
    <source>
        <strain evidence="8">Liverpool</strain>
    </source>
</reference>
<dbReference type="Proteomes" id="UP000682892">
    <property type="component" value="Chromosome 2"/>
</dbReference>
<dbReference type="GO" id="GO:1990904">
    <property type="term" value="C:ribonucleoprotein complex"/>
    <property type="evidence" value="ECO:0007669"/>
    <property type="project" value="UniProtKB-KW"/>
</dbReference>
<keyword evidence="4" id="KW-1035">Host cytoplasm</keyword>
<sequence length="321" mass="35921">MAVNQARADNTNPTRRGREDGFRVENYNLEDGQEVTYASAYFARNPGVGPAVRIPRSGPGETLETLIGAILGAGQNVIDIGVALRYIWLCFGKITSRLDERWESHGVVIGPAGTDITPSNLLSLVEEGEGEQYAGGNPGNANQWLRALALVLSPIRLNTQLRREYLDALTLKYKATLEEFAGVRVNDSPGTFALQHSGWNQNINNLRLAAALDMFLFRFKEHEVSKMRFCTVTCRFRDCAGVSDLRFILKIWGLSMVEFAQWVWTASIVDDLERILHPLVLYAIHRQYEALLQKPILGLRQPEPARLCALHWVCESPGLLN</sequence>
<dbReference type="Gene3D" id="1.10.3610.10">
    <property type="entry name" value="Nucleoprotein"/>
    <property type="match status" value="1"/>
</dbReference>
<evidence type="ECO:0000256" key="5">
    <source>
        <dbReference type="ARBA" id="ARBA00023274"/>
    </source>
</evidence>
<dbReference type="SUPFAM" id="SSF140809">
    <property type="entry name" value="Rhabdovirus nucleoprotein-like"/>
    <property type="match status" value="1"/>
</dbReference>
<organism evidence="8 9">
    <name type="scientific">Aedes aegypti</name>
    <name type="common">Yellowfever mosquito</name>
    <name type="synonym">Culex aegypti</name>
    <dbReference type="NCBI Taxonomy" id="7159"/>
    <lineage>
        <taxon>Eukaryota</taxon>
        <taxon>Metazoa</taxon>
        <taxon>Ecdysozoa</taxon>
        <taxon>Arthropoda</taxon>
        <taxon>Hexapoda</taxon>
        <taxon>Insecta</taxon>
        <taxon>Pterygota</taxon>
        <taxon>Neoptera</taxon>
        <taxon>Endopterygota</taxon>
        <taxon>Diptera</taxon>
        <taxon>Nematocera</taxon>
        <taxon>Culicoidea</taxon>
        <taxon>Culicidae</taxon>
        <taxon>Culicinae</taxon>
        <taxon>Aedini</taxon>
        <taxon>Aedes</taxon>
        <taxon>Stegomyia</taxon>
    </lineage>
</organism>
<dbReference type="EMBL" id="CH477342">
    <property type="protein sequence ID" value="EAT43064.1"/>
    <property type="molecule type" value="Genomic_DNA"/>
</dbReference>
<evidence type="ECO:0000259" key="7">
    <source>
        <dbReference type="Pfam" id="PF00945"/>
    </source>
</evidence>
<dbReference type="GO" id="GO:0030430">
    <property type="term" value="C:host cell cytoplasm"/>
    <property type="evidence" value="ECO:0007669"/>
    <property type="project" value="UniProtKB-SubCell"/>
</dbReference>
<dbReference type="VEuPathDB" id="VectorBase:AAEL026552"/>
<evidence type="ECO:0000256" key="3">
    <source>
        <dbReference type="ARBA" id="ARBA00022884"/>
    </source>
</evidence>
<dbReference type="eggNOG" id="ENOG502SSPV">
    <property type="taxonomic scope" value="Eukaryota"/>
</dbReference>
<dbReference type="GO" id="GO:0003723">
    <property type="term" value="F:RNA binding"/>
    <property type="evidence" value="ECO:0007669"/>
    <property type="project" value="UniProtKB-KW"/>
</dbReference>
<dbReference type="PhylomeDB" id="Q17A07"/>
<gene>
    <name evidence="8" type="ORF">AaeL_AAEL005456</name>
</gene>
<evidence type="ECO:0000313" key="9">
    <source>
        <dbReference type="Proteomes" id="UP000682892"/>
    </source>
</evidence>
<evidence type="ECO:0000256" key="2">
    <source>
        <dbReference type="ARBA" id="ARBA00004328"/>
    </source>
</evidence>
<dbReference type="AlphaFoldDB" id="Q17A07"/>
<dbReference type="HOGENOM" id="CLU_866575_0_0_1"/>
<reference evidence="8" key="3">
    <citation type="submission" date="2012-09" db="EMBL/GenBank/DDBJ databases">
        <authorList>
            <consortium name="VectorBase"/>
        </authorList>
    </citation>
    <scope>NUCLEOTIDE SEQUENCE</scope>
    <source>
        <strain evidence="8">Liverpool</strain>
    </source>
</reference>
<evidence type="ECO:0000256" key="4">
    <source>
        <dbReference type="ARBA" id="ARBA00023200"/>
    </source>
</evidence>
<accession>Q17A07</accession>
<dbReference type="InterPro" id="IPR023331">
    <property type="entry name" value="Rhabdovirus_ncapsid_C"/>
</dbReference>
<protein>
    <submittedName>
        <fullName evidence="8">AAEL005456-PA</fullName>
    </submittedName>
</protein>
<dbReference type="InterPro" id="IPR035961">
    <property type="entry name" value="Rhabdovirus_nucleoprotein-like"/>
</dbReference>
<evidence type="ECO:0000313" key="8">
    <source>
        <dbReference type="EMBL" id="EAT43064.1"/>
    </source>
</evidence>
<dbReference type="InterPro" id="IPR023330">
    <property type="entry name" value="Rhabdovirus_ncapsid_N"/>
</dbReference>
<feature type="region of interest" description="Disordered" evidence="6">
    <location>
        <begin position="1"/>
        <end position="20"/>
    </location>
</feature>
<reference evidence="8" key="2">
    <citation type="journal article" date="2007" name="Science">
        <title>Genome sequence of Aedes aegypti, a major arbovirus vector.</title>
        <authorList>
            <person name="Nene V."/>
            <person name="Wortman J.R."/>
            <person name="Lawson D."/>
            <person name="Haas B."/>
            <person name="Kodira C."/>
            <person name="Tu Z.J."/>
            <person name="Loftus B."/>
            <person name="Xi Z."/>
            <person name="Megy K."/>
            <person name="Grabherr M."/>
            <person name="Ren Q."/>
            <person name="Zdobnov E.M."/>
            <person name="Lobo N.F."/>
            <person name="Campbell K.S."/>
            <person name="Brown S.E."/>
            <person name="Bonaldo M.F."/>
            <person name="Zhu J."/>
            <person name="Sinkins S.P."/>
            <person name="Hogenkamp D.G."/>
            <person name="Amedeo P."/>
            <person name="Arensburger P."/>
            <person name="Atkinson P.W."/>
            <person name="Bidwell S."/>
            <person name="Biedler J."/>
            <person name="Birney E."/>
            <person name="Bruggner R.V."/>
            <person name="Costas J."/>
            <person name="Coy M.R."/>
            <person name="Crabtree J."/>
            <person name="Crawford M."/>
            <person name="Debruyn B."/>
            <person name="Decaprio D."/>
            <person name="Eiglmeier K."/>
            <person name="Eisenstadt E."/>
            <person name="El-Dorry H."/>
            <person name="Gelbart W.M."/>
            <person name="Gomes S.L."/>
            <person name="Hammond M."/>
            <person name="Hannick L.I."/>
            <person name="Hogan J.R."/>
            <person name="Holmes M.H."/>
            <person name="Jaffe D."/>
            <person name="Johnston J.S."/>
            <person name="Kennedy R.C."/>
            <person name="Koo H."/>
            <person name="Kravitz S."/>
            <person name="Kriventseva E.V."/>
            <person name="Kulp D."/>
            <person name="Labutti K."/>
            <person name="Lee E."/>
            <person name="Li S."/>
            <person name="Lovin D.D."/>
            <person name="Mao C."/>
            <person name="Mauceli E."/>
            <person name="Menck C.F."/>
            <person name="Miller J.R."/>
            <person name="Montgomery P."/>
            <person name="Mori A."/>
            <person name="Nascimento A.L."/>
            <person name="Naveira H.F."/>
            <person name="Nusbaum C."/>
            <person name="O'leary S."/>
            <person name="Orvis J."/>
            <person name="Pertea M."/>
            <person name="Quesneville H."/>
            <person name="Reidenbach K.R."/>
            <person name="Rogers Y.H."/>
            <person name="Roth C.W."/>
            <person name="Schneider J.R."/>
            <person name="Schatz M."/>
            <person name="Shumway M."/>
            <person name="Stanke M."/>
            <person name="Stinson E.O."/>
            <person name="Tubio J.M."/>
            <person name="Vanzee J.P."/>
            <person name="Verjovski-Almeida S."/>
            <person name="Werner D."/>
            <person name="White O."/>
            <person name="Wyder S."/>
            <person name="Zeng Q."/>
            <person name="Zhao Q."/>
            <person name="Zhao Y."/>
            <person name="Hill C.A."/>
            <person name="Raikhel A.S."/>
            <person name="Soares M.B."/>
            <person name="Knudson D.L."/>
            <person name="Lee N.H."/>
            <person name="Galagan J."/>
            <person name="Salzberg S.L."/>
            <person name="Paulsen I.T."/>
            <person name="Dimopoulos G."/>
            <person name="Collins F.H."/>
            <person name="Birren B."/>
            <person name="Fraser-Liggett C.M."/>
            <person name="Severson D.W."/>
        </authorList>
    </citation>
    <scope>NUCLEOTIDE SEQUENCE [LARGE SCALE GENOMIC DNA]</scope>
    <source>
        <strain evidence="8">Liverpool</strain>
    </source>
</reference>
<dbReference type="InterPro" id="IPR000448">
    <property type="entry name" value="Rhabdo_ncapsid"/>
</dbReference>
<proteinExistence type="predicted"/>
<evidence type="ECO:0000256" key="6">
    <source>
        <dbReference type="SAM" id="MobiDB-lite"/>
    </source>
</evidence>
<keyword evidence="3" id="KW-0694">RNA-binding</keyword>